<proteinExistence type="predicted"/>
<dbReference type="EMBL" id="JAMYRI010000020">
    <property type="protein sequence ID" value="MER9287397.1"/>
    <property type="molecule type" value="Genomic_DNA"/>
</dbReference>
<keyword evidence="2" id="KW-1185">Reference proteome</keyword>
<accession>A0ACC6T655</accession>
<reference evidence="1 2" key="1">
    <citation type="journal article" date="2024" name="Proc. Natl. Acad. Sci. U.S.A.">
        <title>The evolutionary genomics of adaptation to stress in wild rhizobium bacteria.</title>
        <authorList>
            <person name="Kehlet-Delgado H."/>
            <person name="Montoya A.P."/>
            <person name="Jensen K.T."/>
            <person name="Wendlandt C.E."/>
            <person name="Dexheimer C."/>
            <person name="Roberts M."/>
            <person name="Torres Martinez L."/>
            <person name="Friesen M.L."/>
            <person name="Griffitts J.S."/>
            <person name="Porter S.S."/>
        </authorList>
    </citation>
    <scope>NUCLEOTIDE SEQUENCE [LARGE SCALE GENOMIC DNA]</scope>
    <source>
        <strain evidence="1 2">M0468</strain>
    </source>
</reference>
<dbReference type="Proteomes" id="UP001480082">
    <property type="component" value="Unassembled WGS sequence"/>
</dbReference>
<evidence type="ECO:0000313" key="2">
    <source>
        <dbReference type="Proteomes" id="UP001480082"/>
    </source>
</evidence>
<evidence type="ECO:0000313" key="1">
    <source>
        <dbReference type="EMBL" id="MER9287397.1"/>
    </source>
</evidence>
<gene>
    <name evidence="1" type="ORF">NKI81_26185</name>
</gene>
<protein>
    <submittedName>
        <fullName evidence="1">DUF2807 domain-containing protein</fullName>
    </submittedName>
</protein>
<sequence length="236" mass="24355">MMNKTLAWTATLSLGVAVVCLSLANSLAGNDWRGSRWWNFAPSCRASGDGTKPASVTLAWEPVGSEFQIALPATVTYRSGALSQAIISGDPEAVSHVRLSGNVLEFDDDFDCDGLPVSVHITGPAVPKWRLSGGGRLELSALAQDALDLRISGSGDVRASGSVQDLSLRISGSGSGDFGKLTAKTASVEISGSGNADIAPQDQADIRVSGSGNVQIHGNPKINSHVTGSGRVETVP</sequence>
<comment type="caution">
    <text evidence="1">The sequence shown here is derived from an EMBL/GenBank/DDBJ whole genome shotgun (WGS) entry which is preliminary data.</text>
</comment>
<organism evidence="1 2">
    <name type="scientific">Mesorhizobium australicum</name>
    <dbReference type="NCBI Taxonomy" id="536018"/>
    <lineage>
        <taxon>Bacteria</taxon>
        <taxon>Pseudomonadati</taxon>
        <taxon>Pseudomonadota</taxon>
        <taxon>Alphaproteobacteria</taxon>
        <taxon>Hyphomicrobiales</taxon>
        <taxon>Phyllobacteriaceae</taxon>
        <taxon>Mesorhizobium</taxon>
    </lineage>
</organism>
<name>A0ACC6T655_9HYPH</name>